<sequence length="782" mass="88344">MSSGFGFKGHEGRCYQFWKGGEQCSKDTEYSGHCGKQVEDYIECLHHRKEELKCIGRGSYGSAYLVRDRMCLENHFVVKKIPMELLSAKEKDQSFHEVELLAKLKHPNVVEYKGNFVVDNVLHIVMDYCDGGDLADKIKEQQKIREQIVGPDNNLTDPRGYFPISQVLDWFVQMAMAIEYLHDQRILHRDLKTSNVFLTTENVVKLGDFGIAKTLDSTLDQAKTVVGTPYYMSPEVCESKPYSYASDVWSLGCVLYEMLALRHAFDATNILTLILKIVQQDCTPVPPCYGKEVSDLLHKLLDKDPERRPSMEEIFAMPYIRHHMQGLVASGGSLKVKVINPLALRPQHGSASAVGRRRLHFKNLSARRSPGEKRQLGLSAQIASSQVAPVAPMQWIPIKTFTDKTDDPDTRNELERLDLSILQESQLSFRLPERSTTPKPQITTEEKPHSHAIENHGLVSDEEVDEELLNPMPTAVWPQPWLAFGDGKLVAWGQGESRGKPHANGSTHSSIIEGDDDDLRFQAEAEELMNPNFRSEYSEEYIDSFQIYYSFKENEDNCSLGPSKRGLRQPETLRQRGARNLRMSLDVPESCWLNPTARMADLYDNGDLLATSALLLDDVDLEGARVPVFSENSMMRELELDADSDDDDGSTDTSLGEYEAEENFYSDDSSDFHDHGGTQYSDDFEDADAEVIEYADGEFISEKEEHEKEHPICITREEGEGVASHWDDFLSTTAGYRPTGDNNYQFARIRTLEGPAEAQLVIRKVAQSLMLTKDDLDPQQAA</sequence>
<evidence type="ECO:0000256" key="1">
    <source>
        <dbReference type="ARBA" id="ARBA00010886"/>
    </source>
</evidence>
<name>A0AAV0VA09_9STRA</name>
<keyword evidence="5 10" id="KW-0547">Nucleotide-binding</keyword>
<dbReference type="SUPFAM" id="SSF56112">
    <property type="entry name" value="Protein kinase-like (PK-like)"/>
    <property type="match status" value="1"/>
</dbReference>
<keyword evidence="13" id="KW-1185">Reference proteome</keyword>
<dbReference type="FunFam" id="3.30.200.20:FF:000097">
    <property type="entry name" value="Probable serine/threonine-protein kinase nek1"/>
    <property type="match status" value="1"/>
</dbReference>
<keyword evidence="6" id="KW-0418">Kinase</keyword>
<dbReference type="InterPro" id="IPR008271">
    <property type="entry name" value="Ser/Thr_kinase_AS"/>
</dbReference>
<dbReference type="InterPro" id="IPR011009">
    <property type="entry name" value="Kinase-like_dom_sf"/>
</dbReference>
<comment type="catalytic activity">
    <reaction evidence="8">
        <text>L-threonyl-[protein] + ATP = O-phospho-L-threonyl-[protein] + ADP + H(+)</text>
        <dbReference type="Rhea" id="RHEA:46608"/>
        <dbReference type="Rhea" id="RHEA-COMP:11060"/>
        <dbReference type="Rhea" id="RHEA-COMP:11605"/>
        <dbReference type="ChEBI" id="CHEBI:15378"/>
        <dbReference type="ChEBI" id="CHEBI:30013"/>
        <dbReference type="ChEBI" id="CHEBI:30616"/>
        <dbReference type="ChEBI" id="CHEBI:61977"/>
        <dbReference type="ChEBI" id="CHEBI:456216"/>
        <dbReference type="EC" id="2.7.11.1"/>
    </reaction>
</comment>
<evidence type="ECO:0000313" key="13">
    <source>
        <dbReference type="Proteomes" id="UP001162029"/>
    </source>
</evidence>
<dbReference type="PROSITE" id="PS00107">
    <property type="entry name" value="PROTEIN_KINASE_ATP"/>
    <property type="match status" value="1"/>
</dbReference>
<accession>A0AAV0VA09</accession>
<protein>
    <recommendedName>
        <fullName evidence="2">non-specific serine/threonine protein kinase</fullName>
        <ecNumber evidence="2">2.7.11.1</ecNumber>
    </recommendedName>
</protein>
<dbReference type="InterPro" id="IPR051131">
    <property type="entry name" value="NEK_Ser/Thr_kinase_NIMA"/>
</dbReference>
<comment type="caution">
    <text evidence="12">The sequence shown here is derived from an EMBL/GenBank/DDBJ whole genome shotgun (WGS) entry which is preliminary data.</text>
</comment>
<evidence type="ECO:0000256" key="6">
    <source>
        <dbReference type="ARBA" id="ARBA00022777"/>
    </source>
</evidence>
<evidence type="ECO:0000256" key="7">
    <source>
        <dbReference type="ARBA" id="ARBA00022840"/>
    </source>
</evidence>
<proteinExistence type="inferred from homology"/>
<dbReference type="SMART" id="SM00220">
    <property type="entry name" value="S_TKc"/>
    <property type="match status" value="1"/>
</dbReference>
<feature type="binding site" evidence="10">
    <location>
        <position position="80"/>
    </location>
    <ligand>
        <name>ATP</name>
        <dbReference type="ChEBI" id="CHEBI:30616"/>
    </ligand>
</feature>
<evidence type="ECO:0000256" key="4">
    <source>
        <dbReference type="ARBA" id="ARBA00022679"/>
    </source>
</evidence>
<evidence type="ECO:0000313" key="12">
    <source>
        <dbReference type="EMBL" id="CAI5746012.1"/>
    </source>
</evidence>
<dbReference type="PANTHER" id="PTHR44899:SF3">
    <property type="entry name" value="SERINE_THREONINE-PROTEIN KINASE NEK1"/>
    <property type="match status" value="1"/>
</dbReference>
<dbReference type="PANTHER" id="PTHR44899">
    <property type="entry name" value="CAMK FAMILY PROTEIN KINASE"/>
    <property type="match status" value="1"/>
</dbReference>
<dbReference type="GO" id="GO:0004674">
    <property type="term" value="F:protein serine/threonine kinase activity"/>
    <property type="evidence" value="ECO:0007669"/>
    <property type="project" value="UniProtKB-KW"/>
</dbReference>
<evidence type="ECO:0000256" key="9">
    <source>
        <dbReference type="ARBA" id="ARBA00048679"/>
    </source>
</evidence>
<dbReference type="PROSITE" id="PS50011">
    <property type="entry name" value="PROTEIN_KINASE_DOM"/>
    <property type="match status" value="1"/>
</dbReference>
<evidence type="ECO:0000256" key="3">
    <source>
        <dbReference type="ARBA" id="ARBA00022527"/>
    </source>
</evidence>
<dbReference type="InterPro" id="IPR017441">
    <property type="entry name" value="Protein_kinase_ATP_BS"/>
</dbReference>
<dbReference type="Pfam" id="PF00069">
    <property type="entry name" value="Pkinase"/>
    <property type="match status" value="1"/>
</dbReference>
<dbReference type="EMBL" id="CANTFM010002343">
    <property type="protein sequence ID" value="CAI5746012.1"/>
    <property type="molecule type" value="Genomic_DNA"/>
</dbReference>
<dbReference type="PROSITE" id="PS00108">
    <property type="entry name" value="PROTEIN_KINASE_ST"/>
    <property type="match status" value="1"/>
</dbReference>
<dbReference type="Gene3D" id="1.10.510.10">
    <property type="entry name" value="Transferase(Phosphotransferase) domain 1"/>
    <property type="match status" value="1"/>
</dbReference>
<feature type="domain" description="Protein kinase" evidence="11">
    <location>
        <begin position="49"/>
        <end position="320"/>
    </location>
</feature>
<dbReference type="FunFam" id="1.10.510.10:FF:000869">
    <property type="entry name" value="Nek protein kinase"/>
    <property type="match status" value="1"/>
</dbReference>
<evidence type="ECO:0000256" key="5">
    <source>
        <dbReference type="ARBA" id="ARBA00022741"/>
    </source>
</evidence>
<dbReference type="Gene3D" id="3.30.200.20">
    <property type="entry name" value="Phosphorylase Kinase, domain 1"/>
    <property type="match status" value="1"/>
</dbReference>
<dbReference type="EC" id="2.7.11.1" evidence="2"/>
<dbReference type="CDD" id="cd08215">
    <property type="entry name" value="STKc_Nek"/>
    <property type="match status" value="1"/>
</dbReference>
<organism evidence="12 13">
    <name type="scientific">Peronospora destructor</name>
    <dbReference type="NCBI Taxonomy" id="86335"/>
    <lineage>
        <taxon>Eukaryota</taxon>
        <taxon>Sar</taxon>
        <taxon>Stramenopiles</taxon>
        <taxon>Oomycota</taxon>
        <taxon>Peronosporomycetes</taxon>
        <taxon>Peronosporales</taxon>
        <taxon>Peronosporaceae</taxon>
        <taxon>Peronospora</taxon>
    </lineage>
</organism>
<comment type="catalytic activity">
    <reaction evidence="9">
        <text>L-seryl-[protein] + ATP = O-phospho-L-seryl-[protein] + ADP + H(+)</text>
        <dbReference type="Rhea" id="RHEA:17989"/>
        <dbReference type="Rhea" id="RHEA-COMP:9863"/>
        <dbReference type="Rhea" id="RHEA-COMP:11604"/>
        <dbReference type="ChEBI" id="CHEBI:15378"/>
        <dbReference type="ChEBI" id="CHEBI:29999"/>
        <dbReference type="ChEBI" id="CHEBI:30616"/>
        <dbReference type="ChEBI" id="CHEBI:83421"/>
        <dbReference type="ChEBI" id="CHEBI:456216"/>
        <dbReference type="EC" id="2.7.11.1"/>
    </reaction>
</comment>
<keyword evidence="7 10" id="KW-0067">ATP-binding</keyword>
<evidence type="ECO:0000256" key="10">
    <source>
        <dbReference type="PROSITE-ProRule" id="PRU10141"/>
    </source>
</evidence>
<keyword evidence="4" id="KW-0808">Transferase</keyword>
<dbReference type="GO" id="GO:0005524">
    <property type="term" value="F:ATP binding"/>
    <property type="evidence" value="ECO:0007669"/>
    <property type="project" value="UniProtKB-UniRule"/>
</dbReference>
<dbReference type="InterPro" id="IPR000719">
    <property type="entry name" value="Prot_kinase_dom"/>
</dbReference>
<gene>
    <name evidence="12" type="ORF">PDE001_LOCUS11034</name>
</gene>
<dbReference type="CDD" id="cd24141">
    <property type="entry name" value="NDUFS5-like"/>
    <property type="match status" value="1"/>
</dbReference>
<evidence type="ECO:0000256" key="8">
    <source>
        <dbReference type="ARBA" id="ARBA00047899"/>
    </source>
</evidence>
<keyword evidence="3" id="KW-0723">Serine/threonine-protein kinase</keyword>
<dbReference type="AlphaFoldDB" id="A0AAV0VA09"/>
<dbReference type="Proteomes" id="UP001162029">
    <property type="component" value="Unassembled WGS sequence"/>
</dbReference>
<reference evidence="12" key="1">
    <citation type="submission" date="2022-12" db="EMBL/GenBank/DDBJ databases">
        <authorList>
            <person name="Webb A."/>
        </authorList>
    </citation>
    <scope>NUCLEOTIDE SEQUENCE</scope>
    <source>
        <strain evidence="12">Pd1</strain>
    </source>
</reference>
<evidence type="ECO:0000256" key="2">
    <source>
        <dbReference type="ARBA" id="ARBA00012513"/>
    </source>
</evidence>
<comment type="similarity">
    <text evidence="1">Belongs to the protein kinase superfamily. NEK Ser/Thr protein kinase family. NIMA subfamily.</text>
</comment>
<evidence type="ECO:0000259" key="11">
    <source>
        <dbReference type="PROSITE" id="PS50011"/>
    </source>
</evidence>